<feature type="chain" id="PRO_5034971455" description="Macrofage activating glycoprotein" evidence="3">
    <location>
        <begin position="23"/>
        <end position="421"/>
    </location>
</feature>
<keyword evidence="2" id="KW-1133">Transmembrane helix</keyword>
<feature type="transmembrane region" description="Helical" evidence="2">
    <location>
        <begin position="400"/>
        <end position="420"/>
    </location>
</feature>
<evidence type="ECO:0000256" key="3">
    <source>
        <dbReference type="SAM" id="SignalP"/>
    </source>
</evidence>
<gene>
    <name evidence="4" type="ORF">MSAN_00127900</name>
</gene>
<evidence type="ECO:0000256" key="1">
    <source>
        <dbReference type="SAM" id="MobiDB-lite"/>
    </source>
</evidence>
<evidence type="ECO:0000313" key="5">
    <source>
        <dbReference type="Proteomes" id="UP000623467"/>
    </source>
</evidence>
<feature type="signal peptide" evidence="3">
    <location>
        <begin position="1"/>
        <end position="22"/>
    </location>
</feature>
<evidence type="ECO:0000256" key="2">
    <source>
        <dbReference type="SAM" id="Phobius"/>
    </source>
</evidence>
<proteinExistence type="predicted"/>
<organism evidence="4 5">
    <name type="scientific">Mycena sanguinolenta</name>
    <dbReference type="NCBI Taxonomy" id="230812"/>
    <lineage>
        <taxon>Eukaryota</taxon>
        <taxon>Fungi</taxon>
        <taxon>Dikarya</taxon>
        <taxon>Basidiomycota</taxon>
        <taxon>Agaricomycotina</taxon>
        <taxon>Agaricomycetes</taxon>
        <taxon>Agaricomycetidae</taxon>
        <taxon>Agaricales</taxon>
        <taxon>Marasmiineae</taxon>
        <taxon>Mycenaceae</taxon>
        <taxon>Mycena</taxon>
    </lineage>
</organism>
<dbReference type="Proteomes" id="UP000623467">
    <property type="component" value="Unassembled WGS sequence"/>
</dbReference>
<keyword evidence="2" id="KW-0472">Membrane</keyword>
<feature type="compositionally biased region" description="Low complexity" evidence="1">
    <location>
        <begin position="370"/>
        <end position="397"/>
    </location>
</feature>
<dbReference type="OrthoDB" id="2564904at2759"/>
<feature type="compositionally biased region" description="Low complexity" evidence="1">
    <location>
        <begin position="347"/>
        <end position="362"/>
    </location>
</feature>
<keyword evidence="3" id="KW-0732">Signal</keyword>
<name>A0A8H6ZDR5_9AGAR</name>
<reference evidence="4" key="1">
    <citation type="submission" date="2020-05" db="EMBL/GenBank/DDBJ databases">
        <title>Mycena genomes resolve the evolution of fungal bioluminescence.</title>
        <authorList>
            <person name="Tsai I.J."/>
        </authorList>
    </citation>
    <scope>NUCLEOTIDE SEQUENCE</scope>
    <source>
        <strain evidence="4">160909Yilan</strain>
    </source>
</reference>
<feature type="region of interest" description="Disordered" evidence="1">
    <location>
        <begin position="347"/>
        <end position="397"/>
    </location>
</feature>
<evidence type="ECO:0008006" key="6">
    <source>
        <dbReference type="Google" id="ProtNLM"/>
    </source>
</evidence>
<protein>
    <recommendedName>
        <fullName evidence="6">Macrofage activating glycoprotein</fullName>
    </recommendedName>
</protein>
<keyword evidence="2" id="KW-0812">Transmembrane</keyword>
<dbReference type="EMBL" id="JACAZH010000001">
    <property type="protein sequence ID" value="KAF7377093.1"/>
    <property type="molecule type" value="Genomic_DNA"/>
</dbReference>
<comment type="caution">
    <text evidence="4">The sequence shown here is derived from an EMBL/GenBank/DDBJ whole genome shotgun (WGS) entry which is preliminary data.</text>
</comment>
<evidence type="ECO:0000313" key="4">
    <source>
        <dbReference type="EMBL" id="KAF7377093.1"/>
    </source>
</evidence>
<accession>A0A8H6ZDR5</accession>
<keyword evidence="5" id="KW-1185">Reference proteome</keyword>
<dbReference type="AlphaFoldDB" id="A0A8H6ZDR5"/>
<sequence>MSRSTLSTRFFSFVLLAAVVRADYFSSDPLANKVVPYDAIPYQVMTDKDDPRGFQTGYNICNSTTETQDSMCQTMFVNHMDDFCLWAPGTPNTTIADSEGEEVAWCSKKGHGTRIIPDGAITSLQMIKTPSYIQISGTLNQNYLNIGGTDGGELDSGGQDGEGNPMGGLVYTNAFKSSNGNNGTYAQAQHWSFFIGDSAFCGKICDQTGSNPQGLCNNIYDRLGCEYNAPANVEANTFEYCLGDDMMPVGTYVGSDGQTSTYFQPAESVSIDYDALPYTPTPAPTSSCTQFASAAIFTDGVGVTVAAGNGGKPASRSPPTLLPSLPVFLIPSDDNEMTDTRTSTVGAAATGASGSAPTSGAATGSGTGSGTAAKATGTGSAKATGSGSGASPSASGKSGAAALGVSAAAVMMGVVAVVAAL</sequence>